<comment type="caution">
    <text evidence="1">The sequence shown here is derived from an EMBL/GenBank/DDBJ whole genome shotgun (WGS) entry which is preliminary data.</text>
</comment>
<evidence type="ECO:0000313" key="2">
    <source>
        <dbReference type="Proteomes" id="UP001172680"/>
    </source>
</evidence>
<reference evidence="1" key="1">
    <citation type="submission" date="2022-10" db="EMBL/GenBank/DDBJ databases">
        <title>Culturing micro-colonial fungi from biological soil crusts in the Mojave desert and describing Neophaeococcomyces mojavensis, and introducing the new genera and species Taxawa tesnikishii.</title>
        <authorList>
            <person name="Kurbessoian T."/>
            <person name="Stajich J.E."/>
        </authorList>
    </citation>
    <scope>NUCLEOTIDE SEQUENCE</scope>
    <source>
        <strain evidence="1">JES_115</strain>
    </source>
</reference>
<dbReference type="EMBL" id="JAPDRP010000012">
    <property type="protein sequence ID" value="KAJ9643070.1"/>
    <property type="molecule type" value="Genomic_DNA"/>
</dbReference>
<organism evidence="1 2">
    <name type="scientific">Coniosporium tulheliwenetii</name>
    <dbReference type="NCBI Taxonomy" id="3383036"/>
    <lineage>
        <taxon>Eukaryota</taxon>
        <taxon>Fungi</taxon>
        <taxon>Dikarya</taxon>
        <taxon>Ascomycota</taxon>
        <taxon>Pezizomycotina</taxon>
        <taxon>Dothideomycetes</taxon>
        <taxon>Dothideomycetes incertae sedis</taxon>
        <taxon>Coniosporium</taxon>
    </lineage>
</organism>
<name>A0ACC2Z703_9PEZI</name>
<protein>
    <submittedName>
        <fullName evidence="1">Uncharacterized protein</fullName>
    </submittedName>
</protein>
<keyword evidence="2" id="KW-1185">Reference proteome</keyword>
<accession>A0ACC2Z703</accession>
<sequence>MSKIEKTIARQQQKIEEGQYYEAHQQLRVIASRYVKQSNWDAACDLLFSGAQLLLKAGQGGSGGDLCLFLVDTYNKAELKPDAASKGRLLALLRVPAGRANEEEIRHRYDRVSILPMTLGTFTDLAQMVLEVWRDEAYDAERHLVLGTRDSPERLARLEYDWYTEDEPHTAPLYVARAVLPYLLTGNMRSANQSMLLFTGRLQKRKVVSAAKRGSADLFRQLKSHYAVHLKEVGTWDEALAQIGEMYFGIKIPSQTNPLMDMMGNMLMGGGLGGAPKPKSKRVEAPAPAPAVD</sequence>
<evidence type="ECO:0000313" key="1">
    <source>
        <dbReference type="EMBL" id="KAJ9643070.1"/>
    </source>
</evidence>
<dbReference type="Proteomes" id="UP001172680">
    <property type="component" value="Unassembled WGS sequence"/>
</dbReference>
<proteinExistence type="predicted"/>
<gene>
    <name evidence="1" type="ORF">H2199_004592</name>
</gene>